<feature type="binding site" evidence="7 10">
    <location>
        <position position="189"/>
    </location>
    <ligand>
        <name>substrate</name>
    </ligand>
</feature>
<dbReference type="PIRSF" id="PIRSF001492">
    <property type="entry name" value="IPGAM"/>
    <property type="match status" value="1"/>
</dbReference>
<evidence type="ECO:0000256" key="2">
    <source>
        <dbReference type="ARBA" id="ARBA00008819"/>
    </source>
</evidence>
<evidence type="ECO:0000256" key="9">
    <source>
        <dbReference type="PIRSR" id="PIRSR001492-1"/>
    </source>
</evidence>
<comment type="similarity">
    <text evidence="2 7">Belongs to the BPG-independent phosphoglycerate mutase family.</text>
</comment>
<evidence type="ECO:0000256" key="4">
    <source>
        <dbReference type="ARBA" id="ARBA00023152"/>
    </source>
</evidence>
<evidence type="ECO:0000256" key="11">
    <source>
        <dbReference type="PIRSR" id="PIRSR001492-3"/>
    </source>
</evidence>
<evidence type="ECO:0000256" key="8">
    <source>
        <dbReference type="NCBIfam" id="TIGR01307"/>
    </source>
</evidence>
<name>A0A7K4BZ59_9ARCH</name>
<comment type="function">
    <text evidence="7">Catalyzes the interconversion of 2-phosphoglycerate and 3-phosphoglycerate.</text>
</comment>
<evidence type="ECO:0000256" key="3">
    <source>
        <dbReference type="ARBA" id="ARBA00022723"/>
    </source>
</evidence>
<feature type="binding site" evidence="7 10">
    <location>
        <position position="327"/>
    </location>
    <ligand>
        <name>substrate</name>
    </ligand>
</feature>
<dbReference type="PANTHER" id="PTHR31637:SF0">
    <property type="entry name" value="2,3-BISPHOSPHOGLYCERATE-INDEPENDENT PHOSPHOGLYCERATE MUTASE"/>
    <property type="match status" value="1"/>
</dbReference>
<evidence type="ECO:0000256" key="1">
    <source>
        <dbReference type="ARBA" id="ARBA00004798"/>
    </source>
</evidence>
<dbReference type="GO" id="GO:0005829">
    <property type="term" value="C:cytosol"/>
    <property type="evidence" value="ECO:0007669"/>
    <property type="project" value="TreeGrafter"/>
</dbReference>
<dbReference type="Gene3D" id="3.40.1450.10">
    <property type="entry name" value="BPG-independent phosphoglycerate mutase, domain B"/>
    <property type="match status" value="1"/>
</dbReference>
<comment type="cofactor">
    <cofactor evidence="7">
        <name>Mn(2+)</name>
        <dbReference type="ChEBI" id="CHEBI:29035"/>
    </cofactor>
    <text evidence="7">Binds 2 manganese ions per subunit.</text>
</comment>
<feature type="binding site" evidence="7 11">
    <location>
        <position position="394"/>
    </location>
    <ligand>
        <name>Mn(2+)</name>
        <dbReference type="ChEBI" id="CHEBI:29035"/>
        <label>1</label>
    </ligand>
</feature>
<evidence type="ECO:0000256" key="7">
    <source>
        <dbReference type="HAMAP-Rule" id="MF_01038"/>
    </source>
</evidence>
<dbReference type="Proteomes" id="UP000526302">
    <property type="component" value="Unassembled WGS sequence"/>
</dbReference>
<comment type="catalytic activity">
    <reaction evidence="7">
        <text>(2R)-2-phosphoglycerate = (2R)-3-phosphoglycerate</text>
        <dbReference type="Rhea" id="RHEA:15901"/>
        <dbReference type="ChEBI" id="CHEBI:58272"/>
        <dbReference type="ChEBI" id="CHEBI:58289"/>
        <dbReference type="EC" id="5.4.2.12"/>
    </reaction>
</comment>
<dbReference type="Pfam" id="PF01676">
    <property type="entry name" value="Metalloenzyme"/>
    <property type="match status" value="1"/>
</dbReference>
<feature type="domain" description="Metalloenzyme" evidence="12">
    <location>
        <begin position="3"/>
        <end position="492"/>
    </location>
</feature>
<feature type="binding site" evidence="7 10">
    <location>
        <position position="121"/>
    </location>
    <ligand>
        <name>substrate</name>
    </ligand>
</feature>
<organism evidence="14 15">
    <name type="scientific">Candidatus Iainarchaeum sp</name>
    <dbReference type="NCBI Taxonomy" id="3101447"/>
    <lineage>
        <taxon>Archaea</taxon>
        <taxon>Candidatus Iainarchaeota</taxon>
        <taxon>Candidatus Iainarchaeia</taxon>
        <taxon>Candidatus Iainarchaeales</taxon>
        <taxon>Candidatus Iainarchaeaceae</taxon>
        <taxon>Candidatus Iainarchaeum</taxon>
    </lineage>
</organism>
<feature type="binding site" evidence="7 11">
    <location>
        <position position="435"/>
    </location>
    <ligand>
        <name>Mn(2+)</name>
        <dbReference type="ChEBI" id="CHEBI:29035"/>
        <label>2</label>
    </ligand>
</feature>
<feature type="binding site" evidence="7 11">
    <location>
        <position position="60"/>
    </location>
    <ligand>
        <name>Mn(2+)</name>
        <dbReference type="ChEBI" id="CHEBI:29035"/>
        <label>2</label>
    </ligand>
</feature>
<dbReference type="SUPFAM" id="SSF53649">
    <property type="entry name" value="Alkaline phosphatase-like"/>
    <property type="match status" value="1"/>
</dbReference>
<evidence type="ECO:0000313" key="14">
    <source>
        <dbReference type="EMBL" id="NMA44550.1"/>
    </source>
</evidence>
<dbReference type="InterPro" id="IPR017850">
    <property type="entry name" value="Alkaline_phosphatase_core_sf"/>
</dbReference>
<evidence type="ECO:0000313" key="15">
    <source>
        <dbReference type="Proteomes" id="UP000526302"/>
    </source>
</evidence>
<dbReference type="GO" id="GO:0030145">
    <property type="term" value="F:manganese ion binding"/>
    <property type="evidence" value="ECO:0007669"/>
    <property type="project" value="UniProtKB-UniRule"/>
</dbReference>
<dbReference type="InterPro" id="IPR011258">
    <property type="entry name" value="BPG-indep_PGM_N"/>
</dbReference>
<feature type="binding site" evidence="7 10">
    <location>
        <begin position="255"/>
        <end position="258"/>
    </location>
    <ligand>
        <name>substrate</name>
    </ligand>
</feature>
<feature type="binding site" evidence="7 10">
    <location>
        <begin position="151"/>
        <end position="152"/>
    </location>
    <ligand>
        <name>substrate</name>
    </ligand>
</feature>
<dbReference type="EC" id="5.4.2.12" evidence="7 8"/>
<evidence type="ECO:0000259" key="12">
    <source>
        <dbReference type="Pfam" id="PF01676"/>
    </source>
</evidence>
<dbReference type="GO" id="GO:0006096">
    <property type="term" value="P:glycolytic process"/>
    <property type="evidence" value="ECO:0007669"/>
    <property type="project" value="UniProtKB-UniRule"/>
</dbReference>
<accession>A0A7K4BZ59</accession>
<feature type="binding site" evidence="7 10">
    <location>
        <position position="183"/>
    </location>
    <ligand>
        <name>substrate</name>
    </ligand>
</feature>
<dbReference type="HAMAP" id="MF_01038">
    <property type="entry name" value="GpmI"/>
    <property type="match status" value="1"/>
</dbReference>
<dbReference type="Gene3D" id="3.40.720.10">
    <property type="entry name" value="Alkaline Phosphatase, subunit A"/>
    <property type="match status" value="1"/>
</dbReference>
<dbReference type="SUPFAM" id="SSF64158">
    <property type="entry name" value="2,3-Bisphosphoglycerate-independent phosphoglycerate mutase, substrate-binding domain"/>
    <property type="match status" value="1"/>
</dbReference>
<comment type="pathway">
    <text evidence="1 7">Carbohydrate degradation; glycolysis; pyruvate from D-glyceraldehyde 3-phosphate: step 3/5.</text>
</comment>
<dbReference type="CDD" id="cd16010">
    <property type="entry name" value="iPGM"/>
    <property type="match status" value="1"/>
</dbReference>
<dbReference type="Pfam" id="PF06415">
    <property type="entry name" value="iPGM_N"/>
    <property type="match status" value="1"/>
</dbReference>
<feature type="binding site" evidence="7 11">
    <location>
        <position position="398"/>
    </location>
    <ligand>
        <name>Mn(2+)</name>
        <dbReference type="ChEBI" id="CHEBI:29035"/>
        <label>1</label>
    </ligand>
</feature>
<keyword evidence="5 7" id="KW-0464">Manganese</keyword>
<protein>
    <recommendedName>
        <fullName evidence="7 8">2,3-bisphosphoglycerate-independent phosphoglycerate mutase</fullName>
        <shortName evidence="7">BPG-independent PGAM</shortName>
        <shortName evidence="7">Phosphoglyceromutase</shortName>
        <shortName evidence="7">iPGM</shortName>
        <ecNumber evidence="7 8">5.4.2.12</ecNumber>
    </recommendedName>
</protein>
<feature type="domain" description="BPG-independent PGAM N-terminal" evidence="13">
    <location>
        <begin position="80"/>
        <end position="290"/>
    </location>
</feature>
<feature type="binding site" evidence="7 11">
    <location>
        <position position="450"/>
    </location>
    <ligand>
        <name>Mn(2+)</name>
        <dbReference type="ChEBI" id="CHEBI:29035"/>
        <label>1</label>
    </ligand>
</feature>
<dbReference type="UniPathway" id="UPA00109">
    <property type="reaction ID" value="UER00186"/>
</dbReference>
<evidence type="ECO:0000256" key="6">
    <source>
        <dbReference type="ARBA" id="ARBA00023235"/>
    </source>
</evidence>
<dbReference type="AlphaFoldDB" id="A0A7K4BZ59"/>
<feature type="binding site" evidence="7 11">
    <location>
        <position position="436"/>
    </location>
    <ligand>
        <name>Mn(2+)</name>
        <dbReference type="ChEBI" id="CHEBI:29035"/>
        <label>2</label>
    </ligand>
</feature>
<feature type="active site" description="Phosphoserine intermediate" evidence="7 9">
    <location>
        <position position="60"/>
    </location>
</feature>
<evidence type="ECO:0000256" key="10">
    <source>
        <dbReference type="PIRSR" id="PIRSR001492-2"/>
    </source>
</evidence>
<dbReference type="FunFam" id="3.40.1450.10:FF:000002">
    <property type="entry name" value="2,3-bisphosphoglycerate-independent phosphoglycerate mutase"/>
    <property type="match status" value="1"/>
</dbReference>
<sequence>MSRVILVIRDGWGFRADKKNNAIANTPTPNTDFLMKNYPNTLLNASGEAVGLPKGFQGNSEVGHLTIGSGRIIQQSLTRINKSIEDKSFFTNPEFLEAIKNAKKNKTSLHLIGLFQTEGVHAHLNHLQALLKLCEQEKFFDVKIHAITDGRDSPTTKSLNHIKKILAVLKKQKFGEIVTISGRYYAMDRNKNWDRTKQAYDCIMKGETKTTYTNPLNSIKESHKKKITDEFIIPRKQKKYGGVKENDSIIFFNYRTDRTRQLTQSIVERKFEEWKREKKKTYFVAMTQYYNPMNAKVAYPDVLEKNLLGYTIAENGLRQLRISETEKYAHVTFFFNGQNEVANRNEERILIPSPTTPTYDNTPEMSAKEITQKLVEQIKTKKYDFIVVNLVNCDMVGHTGNKKAITKAIETVDACVGEITKTALKENYTTLVFADHGNAEDQTKKWGTSHTTNPVPLILVTNEEKLKKTILEKNKGLQDIAPTVLEILKIKKPKEMTGTSIIKK</sequence>
<evidence type="ECO:0000259" key="13">
    <source>
        <dbReference type="Pfam" id="PF06415"/>
    </source>
</evidence>
<evidence type="ECO:0000256" key="5">
    <source>
        <dbReference type="ARBA" id="ARBA00023211"/>
    </source>
</evidence>
<gene>
    <name evidence="7" type="primary">gpmI</name>
    <name evidence="14" type="ORF">GX950_01940</name>
</gene>
<keyword evidence="4 7" id="KW-0324">Glycolysis</keyword>
<dbReference type="PANTHER" id="PTHR31637">
    <property type="entry name" value="2,3-BISPHOSPHOGLYCERATE-INDEPENDENT PHOSPHOGLYCERATE MUTASE"/>
    <property type="match status" value="1"/>
</dbReference>
<dbReference type="GO" id="GO:0004619">
    <property type="term" value="F:phosphoglycerate mutase activity"/>
    <property type="evidence" value="ECO:0007669"/>
    <property type="project" value="UniProtKB-UniRule"/>
</dbReference>
<dbReference type="InterPro" id="IPR036646">
    <property type="entry name" value="PGAM_B_sf"/>
</dbReference>
<feature type="binding site" evidence="7 11">
    <location>
        <position position="10"/>
    </location>
    <ligand>
        <name>Mn(2+)</name>
        <dbReference type="ChEBI" id="CHEBI:29035"/>
        <label>2</label>
    </ligand>
</feature>
<keyword evidence="6 7" id="KW-0413">Isomerase</keyword>
<dbReference type="NCBIfam" id="TIGR01307">
    <property type="entry name" value="pgm_bpd_ind"/>
    <property type="match status" value="1"/>
</dbReference>
<dbReference type="InterPro" id="IPR005995">
    <property type="entry name" value="Pgm_bpd_ind"/>
</dbReference>
<reference evidence="14 15" key="1">
    <citation type="journal article" date="2020" name="Biotechnol. Biofuels">
        <title>New insights from the biogas microbiome by comprehensive genome-resolved metagenomics of nearly 1600 species originating from multiple anaerobic digesters.</title>
        <authorList>
            <person name="Campanaro S."/>
            <person name="Treu L."/>
            <person name="Rodriguez-R L.M."/>
            <person name="Kovalovszki A."/>
            <person name="Ziels R.M."/>
            <person name="Maus I."/>
            <person name="Zhu X."/>
            <person name="Kougias P.G."/>
            <person name="Basile A."/>
            <person name="Luo G."/>
            <person name="Schluter A."/>
            <person name="Konstantinidis K.T."/>
            <person name="Angelidaki I."/>
        </authorList>
    </citation>
    <scope>NUCLEOTIDE SEQUENCE [LARGE SCALE GENOMIC DNA]</scope>
    <source>
        <strain evidence="14">AS22ysBPME_79</strain>
    </source>
</reference>
<comment type="caution">
    <text evidence="14">The sequence shown here is derived from an EMBL/GenBank/DDBJ whole genome shotgun (WGS) entry which is preliminary data.</text>
</comment>
<keyword evidence="3 7" id="KW-0479">Metal-binding</keyword>
<dbReference type="GO" id="GO:0006007">
    <property type="term" value="P:glucose catabolic process"/>
    <property type="evidence" value="ECO:0007669"/>
    <property type="project" value="InterPro"/>
</dbReference>
<dbReference type="InterPro" id="IPR006124">
    <property type="entry name" value="Metalloenzyme"/>
</dbReference>
<proteinExistence type="inferred from homology"/>
<dbReference type="EMBL" id="JAAZKV010000015">
    <property type="protein sequence ID" value="NMA44550.1"/>
    <property type="molecule type" value="Genomic_DNA"/>
</dbReference>